<feature type="non-terminal residue" evidence="2">
    <location>
        <position position="335"/>
    </location>
</feature>
<feature type="region of interest" description="Disordered" evidence="1">
    <location>
        <begin position="168"/>
        <end position="196"/>
    </location>
</feature>
<organism evidence="2">
    <name type="scientific">marine metagenome</name>
    <dbReference type="NCBI Taxonomy" id="408172"/>
    <lineage>
        <taxon>unclassified sequences</taxon>
        <taxon>metagenomes</taxon>
        <taxon>ecological metagenomes</taxon>
    </lineage>
</organism>
<name>A0A382Q7C2_9ZZZZ</name>
<accession>A0A382Q7C2</accession>
<feature type="compositionally biased region" description="Polar residues" evidence="1">
    <location>
        <begin position="168"/>
        <end position="180"/>
    </location>
</feature>
<dbReference type="AlphaFoldDB" id="A0A382Q7C2"/>
<protein>
    <submittedName>
        <fullName evidence="2">Uncharacterized protein</fullName>
    </submittedName>
</protein>
<evidence type="ECO:0000313" key="2">
    <source>
        <dbReference type="EMBL" id="SVC80937.1"/>
    </source>
</evidence>
<gene>
    <name evidence="2" type="ORF">METZ01_LOCUS333791</name>
</gene>
<evidence type="ECO:0000256" key="1">
    <source>
        <dbReference type="SAM" id="MobiDB-lite"/>
    </source>
</evidence>
<dbReference type="EMBL" id="UINC01112181">
    <property type="protein sequence ID" value="SVC80937.1"/>
    <property type="molecule type" value="Genomic_DNA"/>
</dbReference>
<sequence>KNALGGPRTLLSPCDPTRQQANEAAAWGGSSFDCEAISYVLIDGADVQRPTTILAATRNLSFSDISRANWLGADTDPDNDNSMAGLMVGQGQLTLCDGSARQSNNADLVDTEGTLMGGHVHTRGGTTINDGTTIILGCGTHTAPPPLPPGVILLNNFDDVSLGPWVTSSERGTKGKNWTAQPPAGWKQAKGPKHTAGGPKEFDGWTFVDPVWWNTTAGQGRNKFTKGKGVIAVADSDEYDDLIRTKFNASLSTPPINISGAKAGALVLTYDSSWRQYNCTGKVTVTFDGGDAITLLTLNASTPNQYNQTVSLKLKNPAGAKVAQITWDHQGKNSW</sequence>
<reference evidence="2" key="1">
    <citation type="submission" date="2018-05" db="EMBL/GenBank/DDBJ databases">
        <authorList>
            <person name="Lanie J.A."/>
            <person name="Ng W.-L."/>
            <person name="Kazmierczak K.M."/>
            <person name="Andrzejewski T.M."/>
            <person name="Davidsen T.M."/>
            <person name="Wayne K.J."/>
            <person name="Tettelin H."/>
            <person name="Glass J.I."/>
            <person name="Rusch D."/>
            <person name="Podicherti R."/>
            <person name="Tsui H.-C.T."/>
            <person name="Winkler M.E."/>
        </authorList>
    </citation>
    <scope>NUCLEOTIDE SEQUENCE</scope>
</reference>
<feature type="non-terminal residue" evidence="2">
    <location>
        <position position="1"/>
    </location>
</feature>
<proteinExistence type="predicted"/>